<accession>A0A7W6F6X5</accession>
<evidence type="ECO:0000313" key="1">
    <source>
        <dbReference type="EMBL" id="GLS46982.1"/>
    </source>
</evidence>
<dbReference type="Proteomes" id="UP001156881">
    <property type="component" value="Unassembled WGS sequence"/>
</dbReference>
<dbReference type="RefSeq" id="WP_183504964.1">
    <property type="nucleotide sequence ID" value="NZ_BSPG01000065.1"/>
</dbReference>
<evidence type="ECO:0000313" key="2">
    <source>
        <dbReference type="EMBL" id="MBB3902778.1"/>
    </source>
</evidence>
<evidence type="ECO:0000313" key="4">
    <source>
        <dbReference type="Proteomes" id="UP001156881"/>
    </source>
</evidence>
<dbReference type="EMBL" id="JACIDN010000003">
    <property type="protein sequence ID" value="MBB3902778.1"/>
    <property type="molecule type" value="Genomic_DNA"/>
</dbReference>
<dbReference type="Proteomes" id="UP000517759">
    <property type="component" value="Unassembled WGS sequence"/>
</dbReference>
<reference evidence="4" key="2">
    <citation type="journal article" date="2019" name="Int. J. Syst. Evol. Microbiol.">
        <title>The Global Catalogue of Microorganisms (GCM) 10K type strain sequencing project: providing services to taxonomists for standard genome sequencing and annotation.</title>
        <authorList>
            <consortium name="The Broad Institute Genomics Platform"/>
            <consortium name="The Broad Institute Genome Sequencing Center for Infectious Disease"/>
            <person name="Wu L."/>
            <person name="Ma J."/>
        </authorList>
    </citation>
    <scope>NUCLEOTIDE SEQUENCE [LARGE SCALE GENOMIC DNA]</scope>
    <source>
        <strain evidence="4">NBRC 107710</strain>
    </source>
</reference>
<comment type="caution">
    <text evidence="2">The sequence shown here is derived from an EMBL/GenBank/DDBJ whole genome shotgun (WGS) entry which is preliminary data.</text>
</comment>
<reference evidence="2 3" key="3">
    <citation type="submission" date="2020-08" db="EMBL/GenBank/DDBJ databases">
        <title>Genomic Encyclopedia of Type Strains, Phase IV (KMG-IV): sequencing the most valuable type-strain genomes for metagenomic binning, comparative biology and taxonomic classification.</title>
        <authorList>
            <person name="Goeker M."/>
        </authorList>
    </citation>
    <scope>NUCLEOTIDE SEQUENCE [LARGE SCALE GENOMIC DNA]</scope>
    <source>
        <strain evidence="2 3">DSM 24105</strain>
    </source>
</reference>
<gene>
    <name evidence="1" type="ORF">GCM10007884_49820</name>
    <name evidence="2" type="ORF">GGR33_002273</name>
</gene>
<proteinExistence type="predicted"/>
<name>A0A7W6F6X5_9HYPH</name>
<protein>
    <submittedName>
        <fullName evidence="2">Uncharacterized protein</fullName>
    </submittedName>
</protein>
<sequence>MAGPHNVETLVVLQPIAVDTDSSDCKGMLVLANGMLVAVLVQLNHSEEKQKGRWFIEAGFGRLRDLRQRPFDTLDDATRWLRQQMKPNVVNRQS</sequence>
<evidence type="ECO:0000313" key="3">
    <source>
        <dbReference type="Proteomes" id="UP000517759"/>
    </source>
</evidence>
<dbReference type="EMBL" id="BSPG01000065">
    <property type="protein sequence ID" value="GLS46982.1"/>
    <property type="molecule type" value="Genomic_DNA"/>
</dbReference>
<reference evidence="1" key="1">
    <citation type="journal article" date="2014" name="Int. J. Syst. Evol. Microbiol.">
        <title>Complete genome of a new Firmicutes species belonging to the dominant human colonic microbiota ('Ruminococcus bicirculans') reveals two chromosomes and a selective capacity to utilize plant glucans.</title>
        <authorList>
            <consortium name="NISC Comparative Sequencing Program"/>
            <person name="Wegmann U."/>
            <person name="Louis P."/>
            <person name="Goesmann A."/>
            <person name="Henrissat B."/>
            <person name="Duncan S.H."/>
            <person name="Flint H.J."/>
        </authorList>
    </citation>
    <scope>NUCLEOTIDE SEQUENCE</scope>
    <source>
        <strain evidence="1">NBRC 107710</strain>
    </source>
</reference>
<reference evidence="1" key="4">
    <citation type="submission" date="2023-01" db="EMBL/GenBank/DDBJ databases">
        <title>Draft genome sequence of Methylobacterium brachythecii strain NBRC 107710.</title>
        <authorList>
            <person name="Sun Q."/>
            <person name="Mori K."/>
        </authorList>
    </citation>
    <scope>NUCLEOTIDE SEQUENCE</scope>
    <source>
        <strain evidence="1">NBRC 107710</strain>
    </source>
</reference>
<dbReference type="AlphaFoldDB" id="A0A7W6F6X5"/>
<keyword evidence="4" id="KW-1185">Reference proteome</keyword>
<organism evidence="2 3">
    <name type="scientific">Methylobacterium brachythecii</name>
    <dbReference type="NCBI Taxonomy" id="1176177"/>
    <lineage>
        <taxon>Bacteria</taxon>
        <taxon>Pseudomonadati</taxon>
        <taxon>Pseudomonadota</taxon>
        <taxon>Alphaproteobacteria</taxon>
        <taxon>Hyphomicrobiales</taxon>
        <taxon>Methylobacteriaceae</taxon>
        <taxon>Methylobacterium</taxon>
    </lineage>
</organism>